<dbReference type="PANTHER" id="PTHR33387">
    <property type="entry name" value="RMLC-LIKE JELLY ROLL FOLD PROTEIN"/>
    <property type="match status" value="1"/>
</dbReference>
<dbReference type="PANTHER" id="PTHR33387:SF3">
    <property type="entry name" value="DUF985 DOMAIN-CONTAINING PROTEIN"/>
    <property type="match status" value="1"/>
</dbReference>
<name>A0A4V3FQU3_9PSEU</name>
<dbReference type="Proteomes" id="UP000294927">
    <property type="component" value="Unassembled WGS sequence"/>
</dbReference>
<organism evidence="2 3">
    <name type="scientific">Actinophytocola oryzae</name>
    <dbReference type="NCBI Taxonomy" id="502181"/>
    <lineage>
        <taxon>Bacteria</taxon>
        <taxon>Bacillati</taxon>
        <taxon>Actinomycetota</taxon>
        <taxon>Actinomycetes</taxon>
        <taxon>Pseudonocardiales</taxon>
        <taxon>Pseudonocardiaceae</taxon>
    </lineage>
</organism>
<dbReference type="SUPFAM" id="SSF51182">
    <property type="entry name" value="RmlC-like cupins"/>
    <property type="match status" value="1"/>
</dbReference>
<reference evidence="2 3" key="1">
    <citation type="submission" date="2019-03" db="EMBL/GenBank/DDBJ databases">
        <title>Genomic Encyclopedia of Archaeal and Bacterial Type Strains, Phase II (KMG-II): from individual species to whole genera.</title>
        <authorList>
            <person name="Goeker M."/>
        </authorList>
    </citation>
    <scope>NUCLEOTIDE SEQUENCE [LARGE SCALE GENOMIC DNA]</scope>
    <source>
        <strain evidence="2 3">DSM 45499</strain>
    </source>
</reference>
<dbReference type="Pfam" id="PF06172">
    <property type="entry name" value="Cupin_5"/>
    <property type="match status" value="1"/>
</dbReference>
<dbReference type="EMBL" id="SOCP01000021">
    <property type="protein sequence ID" value="TDV40951.1"/>
    <property type="molecule type" value="Genomic_DNA"/>
</dbReference>
<sequence length="166" mass="18548">MMSIMRPTAEELRQLWGLTKLPQEDVLFTQTYESAGRSPDGKPLCNAMVAMFTDEPGSFSDMHRLPTDELWHFYLGDPIELLLLHPDGSDELVILGTDVLNGQRVQAVVPSGTWMGARLRPGGEYGVYGNSMAPGFVPDDFEPADHAHLVTRWPHRRDLVTALTRT</sequence>
<dbReference type="InterPro" id="IPR011051">
    <property type="entry name" value="RmlC_Cupin_sf"/>
</dbReference>
<accession>A0A4V3FQU3</accession>
<dbReference type="AlphaFoldDB" id="A0A4V3FQU3"/>
<dbReference type="CDD" id="cd06121">
    <property type="entry name" value="cupin_YML079wp"/>
    <property type="match status" value="1"/>
</dbReference>
<evidence type="ECO:0000259" key="1">
    <source>
        <dbReference type="Pfam" id="PF06172"/>
    </source>
</evidence>
<dbReference type="Gene3D" id="2.60.120.10">
    <property type="entry name" value="Jelly Rolls"/>
    <property type="match status" value="1"/>
</dbReference>
<evidence type="ECO:0000313" key="2">
    <source>
        <dbReference type="EMBL" id="TDV40951.1"/>
    </source>
</evidence>
<protein>
    <recommendedName>
        <fullName evidence="1">DUF985 domain-containing protein</fullName>
    </recommendedName>
</protein>
<gene>
    <name evidence="2" type="ORF">CLV71_12117</name>
</gene>
<keyword evidence="3" id="KW-1185">Reference proteome</keyword>
<dbReference type="InterPro" id="IPR039935">
    <property type="entry name" value="YML079W-like"/>
</dbReference>
<comment type="caution">
    <text evidence="2">The sequence shown here is derived from an EMBL/GenBank/DDBJ whole genome shotgun (WGS) entry which is preliminary data.</text>
</comment>
<dbReference type="InterPro" id="IPR014710">
    <property type="entry name" value="RmlC-like_jellyroll"/>
</dbReference>
<dbReference type="InterPro" id="IPR009327">
    <property type="entry name" value="Cupin_DUF985"/>
</dbReference>
<feature type="domain" description="DUF985" evidence="1">
    <location>
        <begin position="14"/>
        <end position="142"/>
    </location>
</feature>
<proteinExistence type="predicted"/>
<evidence type="ECO:0000313" key="3">
    <source>
        <dbReference type="Proteomes" id="UP000294927"/>
    </source>
</evidence>